<organism evidence="1 2">
    <name type="scientific">Allgaiera indica</name>
    <dbReference type="NCBI Taxonomy" id="765699"/>
    <lineage>
        <taxon>Bacteria</taxon>
        <taxon>Pseudomonadati</taxon>
        <taxon>Pseudomonadota</taxon>
        <taxon>Alphaproteobacteria</taxon>
        <taxon>Rhodobacterales</taxon>
        <taxon>Paracoccaceae</taxon>
        <taxon>Allgaiera</taxon>
    </lineage>
</organism>
<protein>
    <submittedName>
        <fullName evidence="1">Uncharacterized protein</fullName>
    </submittedName>
</protein>
<gene>
    <name evidence="1" type="ORF">SAMN05444006_10239</name>
</gene>
<dbReference type="Proteomes" id="UP000199541">
    <property type="component" value="Unassembled WGS sequence"/>
</dbReference>
<sequence length="45" mass="4839">MIPAFFNFAGALPPHPRSIWTKMKGKTGPCRCFILAKILHGGAGV</sequence>
<name>A0A1H2RIY6_9RHOB</name>
<reference evidence="1 2" key="1">
    <citation type="submission" date="2016-10" db="EMBL/GenBank/DDBJ databases">
        <authorList>
            <person name="Varghese N."/>
            <person name="Submissions S."/>
        </authorList>
    </citation>
    <scope>NUCLEOTIDE SEQUENCE [LARGE SCALE GENOMIC DNA]</scope>
    <source>
        <strain evidence="1 2">DSM 24802</strain>
    </source>
</reference>
<proteinExistence type="predicted"/>
<accession>A0A1H2RIY6</accession>
<keyword evidence="2" id="KW-1185">Reference proteome</keyword>
<evidence type="ECO:0000313" key="1">
    <source>
        <dbReference type="EMBL" id="SDW19275.1"/>
    </source>
</evidence>
<evidence type="ECO:0000313" key="2">
    <source>
        <dbReference type="Proteomes" id="UP000199541"/>
    </source>
</evidence>
<dbReference type="EMBL" id="FNOB01000002">
    <property type="protein sequence ID" value="SDW19275.1"/>
    <property type="molecule type" value="Genomic_DNA"/>
</dbReference>
<comment type="caution">
    <text evidence="1">The sequence shown here is derived from an EMBL/GenBank/DDBJ whole genome shotgun (WGS) entry which is preliminary data.</text>
</comment>